<evidence type="ECO:0000259" key="1">
    <source>
        <dbReference type="Pfam" id="PF04073"/>
    </source>
</evidence>
<dbReference type="InterPro" id="IPR007214">
    <property type="entry name" value="YbaK/aa-tRNA-synth-assoc-dom"/>
</dbReference>
<accession>A0A516RAX7</accession>
<dbReference type="SUPFAM" id="SSF55826">
    <property type="entry name" value="YbaK/ProRS associated domain"/>
    <property type="match status" value="1"/>
</dbReference>
<dbReference type="CDD" id="cd04332">
    <property type="entry name" value="YbaK_like"/>
    <property type="match status" value="1"/>
</dbReference>
<feature type="domain" description="YbaK/aminoacyl-tRNA synthetase-associated" evidence="1">
    <location>
        <begin position="44"/>
        <end position="151"/>
    </location>
</feature>
<evidence type="ECO:0000313" key="2">
    <source>
        <dbReference type="EMBL" id="QDQ12817.1"/>
    </source>
</evidence>
<dbReference type="AlphaFoldDB" id="A0A516RAX7"/>
<evidence type="ECO:0000313" key="3">
    <source>
        <dbReference type="Proteomes" id="UP000316806"/>
    </source>
</evidence>
<dbReference type="Proteomes" id="UP000316806">
    <property type="component" value="Chromosome"/>
</dbReference>
<protein>
    <submittedName>
        <fullName evidence="2">YbaK/EbsC family protein</fullName>
    </submittedName>
</protein>
<name>A0A516RAX7_STRST</name>
<dbReference type="InterPro" id="IPR036754">
    <property type="entry name" value="YbaK/aa-tRNA-synt-asso_dom_sf"/>
</dbReference>
<proteinExistence type="predicted"/>
<gene>
    <name evidence="2" type="ORF">FH965_21455</name>
</gene>
<dbReference type="RefSeq" id="WP_144320146.1">
    <property type="nucleotide sequence ID" value="NZ_CP040916.1"/>
</dbReference>
<dbReference type="Pfam" id="PF04073">
    <property type="entry name" value="tRNA_edit"/>
    <property type="match status" value="1"/>
</dbReference>
<dbReference type="EMBL" id="CP040916">
    <property type="protein sequence ID" value="QDQ12817.1"/>
    <property type="molecule type" value="Genomic_DNA"/>
</dbReference>
<reference evidence="2 3" key="1">
    <citation type="journal article" date="2019" name="J. Ind. Microbiol. Biotechnol.">
        <title>The complete genomic sequence of Streptomyces spectabilis NRRL-2792 and identification of secondary metabolite biosynthetic gene clusters.</title>
        <authorList>
            <person name="Sinha A."/>
            <person name="Phillips-Salemka S."/>
            <person name="Niraula T.A."/>
            <person name="Short K.A."/>
            <person name="Niraula N.P."/>
        </authorList>
    </citation>
    <scope>NUCLEOTIDE SEQUENCE [LARGE SCALE GENOMIC DNA]</scope>
    <source>
        <strain evidence="2 3">NRRL 2792</strain>
    </source>
</reference>
<dbReference type="GO" id="GO:0002161">
    <property type="term" value="F:aminoacyl-tRNA deacylase activity"/>
    <property type="evidence" value="ECO:0007669"/>
    <property type="project" value="InterPro"/>
</dbReference>
<dbReference type="Gene3D" id="3.90.960.10">
    <property type="entry name" value="YbaK/aminoacyl-tRNA synthetase-associated domain"/>
    <property type="match status" value="1"/>
</dbReference>
<sequence length="164" mass="16991">MESTPSSSPPAAALLVAAGVAFSVHQHVGIRTGEDIRIHTAFTEEDIENSLKTVAFTVGPERLVLAAVPGPARIRYGRLASVLGVPRSALKPADEAALQRLDMERGGVGPICDDPGVTVVFDATVPQMGSVLCGSGRSDCTVEAKATDIVRIPSSTMVADITSP</sequence>
<organism evidence="2 3">
    <name type="scientific">Streptomyces spectabilis</name>
    <dbReference type="NCBI Taxonomy" id="68270"/>
    <lineage>
        <taxon>Bacteria</taxon>
        <taxon>Bacillati</taxon>
        <taxon>Actinomycetota</taxon>
        <taxon>Actinomycetes</taxon>
        <taxon>Kitasatosporales</taxon>
        <taxon>Streptomycetaceae</taxon>
        <taxon>Streptomyces</taxon>
    </lineage>
</organism>